<evidence type="ECO:0000256" key="3">
    <source>
        <dbReference type="ARBA" id="ARBA00022598"/>
    </source>
</evidence>
<protein>
    <recommendedName>
        <fullName evidence="8">tRNA(Ile)-lysidine synthase</fullName>
        <ecNumber evidence="8">6.3.4.19</ecNumber>
    </recommendedName>
    <alternativeName>
        <fullName evidence="8">tRNA(Ile)-2-lysyl-cytidine synthase</fullName>
    </alternativeName>
    <alternativeName>
        <fullName evidence="8">tRNA(Ile)-lysidine synthetase</fullName>
    </alternativeName>
</protein>
<name>A0A3A1N6M4_9FLAO</name>
<evidence type="ECO:0000256" key="6">
    <source>
        <dbReference type="ARBA" id="ARBA00022840"/>
    </source>
</evidence>
<feature type="binding site" evidence="8">
    <location>
        <begin position="26"/>
        <end position="31"/>
    </location>
    <ligand>
        <name>ATP</name>
        <dbReference type="ChEBI" id="CHEBI:30616"/>
    </ligand>
</feature>
<dbReference type="Pfam" id="PF01171">
    <property type="entry name" value="ATP_bind_3"/>
    <property type="match status" value="1"/>
</dbReference>
<dbReference type="CDD" id="cd01992">
    <property type="entry name" value="TilS_N"/>
    <property type="match status" value="1"/>
</dbReference>
<comment type="caution">
    <text evidence="10">The sequence shown here is derived from an EMBL/GenBank/DDBJ whole genome shotgun (WGS) entry which is preliminary data.</text>
</comment>
<dbReference type="InterPro" id="IPR012094">
    <property type="entry name" value="tRNA_Ile_lys_synt"/>
</dbReference>
<comment type="similarity">
    <text evidence="8">Belongs to the tRNA(Ile)-lysidine synthase family.</text>
</comment>
<evidence type="ECO:0000256" key="1">
    <source>
        <dbReference type="ARBA" id="ARBA00004496"/>
    </source>
</evidence>
<accession>A0A3A1N6M4</accession>
<dbReference type="SUPFAM" id="SSF56037">
    <property type="entry name" value="PheT/TilS domain"/>
    <property type="match status" value="1"/>
</dbReference>
<dbReference type="GO" id="GO:0005737">
    <property type="term" value="C:cytoplasm"/>
    <property type="evidence" value="ECO:0007669"/>
    <property type="project" value="UniProtKB-SubCell"/>
</dbReference>
<evidence type="ECO:0000313" key="10">
    <source>
        <dbReference type="EMBL" id="RIV33012.1"/>
    </source>
</evidence>
<dbReference type="EC" id="6.3.4.19" evidence="8"/>
<comment type="function">
    <text evidence="8">Ligates lysine onto the cytidine present at position 34 of the AUA codon-specific tRNA(Ile) that contains the anticodon CAU, in an ATP-dependent manner. Cytidine is converted to lysidine, thus changing the amino acid specificity of the tRNA from methionine to isoleucine.</text>
</comment>
<comment type="subcellular location">
    <subcellularLocation>
        <location evidence="1 8">Cytoplasm</location>
    </subcellularLocation>
</comment>
<dbReference type="PANTHER" id="PTHR43033">
    <property type="entry name" value="TRNA(ILE)-LYSIDINE SYNTHASE-RELATED"/>
    <property type="match status" value="1"/>
</dbReference>
<dbReference type="SMART" id="SM00977">
    <property type="entry name" value="TilS_C"/>
    <property type="match status" value="1"/>
</dbReference>
<keyword evidence="6 8" id="KW-0067">ATP-binding</keyword>
<keyword evidence="5 8" id="KW-0547">Nucleotide-binding</keyword>
<dbReference type="EMBL" id="QXFH01000072">
    <property type="protein sequence ID" value="RIV33012.1"/>
    <property type="molecule type" value="Genomic_DNA"/>
</dbReference>
<organism evidence="10 11">
    <name type="scientific">Flagellimonas lutimaris</name>
    <dbReference type="NCBI Taxonomy" id="475082"/>
    <lineage>
        <taxon>Bacteria</taxon>
        <taxon>Pseudomonadati</taxon>
        <taxon>Bacteroidota</taxon>
        <taxon>Flavobacteriia</taxon>
        <taxon>Flavobacteriales</taxon>
        <taxon>Flavobacteriaceae</taxon>
        <taxon>Flagellimonas</taxon>
    </lineage>
</organism>
<gene>
    <name evidence="8 10" type="primary">tilS</name>
    <name evidence="10" type="ORF">D2V08_11415</name>
</gene>
<evidence type="ECO:0000259" key="9">
    <source>
        <dbReference type="SMART" id="SM00977"/>
    </source>
</evidence>
<keyword evidence="2 8" id="KW-0963">Cytoplasm</keyword>
<sequence length="435" mass="50119">MFPKFKEHISNKMPFLKGKKLLLACSGGADSVVLAHLCVAANLDIALAHCNFNLRGEESDGDEDFVRELESKIGVEVYVKTFDTKQYVETHRGSVQMAARELRYQWFDELLKTKGFDYVLTAHHADDSLETFLINLSRGTGIDGLSGIPEVNEQVVRPLLPFSQEEIVEYATSESIEWREDSSNASSKYLRNKIRHQIVPILKELHPTFLQNFLNTQNHLQQTNDLVVNNLNELKAKLFEPRDGAIKINIAELEQLQPLESYLYGLFKDYGFTEWEDVKALLTAMSGKQVVSKTHLLLKDRDCLILSEIKNRVSQTYPVYIDETASESPITLKLENVKNLENQDQNVVFLDKEKLNFPLVLRNWEKGDYFYPFGMKGKKKLSKFFKDEKMDVISKEKQWLLCSDNEIVWVVGKRADERFKVEDSTQQIIKITLHT</sequence>
<reference evidence="10 11" key="1">
    <citation type="submission" date="2018-08" db="EMBL/GenBank/DDBJ databases">
        <title>Proposal of Muricauda 72 sp.nov. and Muricauda NH166 sp.nov., isolated from seawater.</title>
        <authorList>
            <person name="Cheng H."/>
            <person name="Wu Y.-H."/>
            <person name="Guo L.-L."/>
            <person name="Xu X.-W."/>
        </authorList>
    </citation>
    <scope>NUCLEOTIDE SEQUENCE [LARGE SCALE GENOMIC DNA]</scope>
    <source>
        <strain evidence="10 11">KCTC 22173</strain>
    </source>
</reference>
<evidence type="ECO:0000256" key="4">
    <source>
        <dbReference type="ARBA" id="ARBA00022694"/>
    </source>
</evidence>
<dbReference type="SUPFAM" id="SSF52402">
    <property type="entry name" value="Adenine nucleotide alpha hydrolases-like"/>
    <property type="match status" value="1"/>
</dbReference>
<dbReference type="GO" id="GO:0006400">
    <property type="term" value="P:tRNA modification"/>
    <property type="evidence" value="ECO:0007669"/>
    <property type="project" value="UniProtKB-UniRule"/>
</dbReference>
<comment type="domain">
    <text evidence="8">The N-terminal region contains the highly conserved SGGXDS motif, predicted to be a P-loop motif involved in ATP binding.</text>
</comment>
<dbReference type="InterPro" id="IPR012796">
    <property type="entry name" value="Lysidine-tRNA-synth_C"/>
</dbReference>
<evidence type="ECO:0000313" key="11">
    <source>
        <dbReference type="Proteomes" id="UP000266067"/>
    </source>
</evidence>
<dbReference type="InterPro" id="IPR011063">
    <property type="entry name" value="TilS/TtcA_N"/>
</dbReference>
<evidence type="ECO:0000256" key="8">
    <source>
        <dbReference type="HAMAP-Rule" id="MF_01161"/>
    </source>
</evidence>
<dbReference type="GO" id="GO:0032267">
    <property type="term" value="F:tRNA(Ile)-lysidine synthase activity"/>
    <property type="evidence" value="ECO:0007669"/>
    <property type="project" value="UniProtKB-EC"/>
</dbReference>
<keyword evidence="3 8" id="KW-0436">Ligase</keyword>
<dbReference type="HAMAP" id="MF_01161">
    <property type="entry name" value="tRNA_Ile_lys_synt"/>
    <property type="match status" value="1"/>
</dbReference>
<dbReference type="AlphaFoldDB" id="A0A3A1N6M4"/>
<dbReference type="NCBIfam" id="TIGR02433">
    <property type="entry name" value="lysidine_TilS_C"/>
    <property type="match status" value="1"/>
</dbReference>
<proteinExistence type="inferred from homology"/>
<evidence type="ECO:0000256" key="5">
    <source>
        <dbReference type="ARBA" id="ARBA00022741"/>
    </source>
</evidence>
<dbReference type="Gene3D" id="3.40.50.620">
    <property type="entry name" value="HUPs"/>
    <property type="match status" value="1"/>
</dbReference>
<dbReference type="NCBIfam" id="TIGR02432">
    <property type="entry name" value="lysidine_TilS_N"/>
    <property type="match status" value="1"/>
</dbReference>
<evidence type="ECO:0000256" key="7">
    <source>
        <dbReference type="ARBA" id="ARBA00048539"/>
    </source>
</evidence>
<keyword evidence="11" id="KW-1185">Reference proteome</keyword>
<comment type="catalytic activity">
    <reaction evidence="7 8">
        <text>cytidine(34) in tRNA(Ile2) + L-lysine + ATP = lysidine(34) in tRNA(Ile2) + AMP + diphosphate + H(+)</text>
        <dbReference type="Rhea" id="RHEA:43744"/>
        <dbReference type="Rhea" id="RHEA-COMP:10625"/>
        <dbReference type="Rhea" id="RHEA-COMP:10670"/>
        <dbReference type="ChEBI" id="CHEBI:15378"/>
        <dbReference type="ChEBI" id="CHEBI:30616"/>
        <dbReference type="ChEBI" id="CHEBI:32551"/>
        <dbReference type="ChEBI" id="CHEBI:33019"/>
        <dbReference type="ChEBI" id="CHEBI:82748"/>
        <dbReference type="ChEBI" id="CHEBI:83665"/>
        <dbReference type="ChEBI" id="CHEBI:456215"/>
        <dbReference type="EC" id="6.3.4.19"/>
    </reaction>
</comment>
<dbReference type="PANTHER" id="PTHR43033:SF1">
    <property type="entry name" value="TRNA(ILE)-LYSIDINE SYNTHASE-RELATED"/>
    <property type="match status" value="1"/>
</dbReference>
<dbReference type="RefSeq" id="WP_119608272.1">
    <property type="nucleotide sequence ID" value="NZ_QXFH01000072.1"/>
</dbReference>
<dbReference type="Proteomes" id="UP000266067">
    <property type="component" value="Unassembled WGS sequence"/>
</dbReference>
<keyword evidence="4 8" id="KW-0819">tRNA processing</keyword>
<evidence type="ECO:0000256" key="2">
    <source>
        <dbReference type="ARBA" id="ARBA00022490"/>
    </source>
</evidence>
<dbReference type="GO" id="GO:0005524">
    <property type="term" value="F:ATP binding"/>
    <property type="evidence" value="ECO:0007669"/>
    <property type="project" value="UniProtKB-UniRule"/>
</dbReference>
<dbReference type="InterPro" id="IPR012795">
    <property type="entry name" value="tRNA_Ile_lys_synt_N"/>
</dbReference>
<feature type="domain" description="Lysidine-tRNA(Ile) synthetase C-terminal" evidence="9">
    <location>
        <begin position="359"/>
        <end position="431"/>
    </location>
</feature>
<dbReference type="Pfam" id="PF11734">
    <property type="entry name" value="TilS_C"/>
    <property type="match status" value="1"/>
</dbReference>
<dbReference type="OrthoDB" id="9807403at2"/>
<dbReference type="InterPro" id="IPR014729">
    <property type="entry name" value="Rossmann-like_a/b/a_fold"/>
</dbReference>